<evidence type="ECO:0000313" key="1">
    <source>
        <dbReference type="EnsemblPlants" id="AVESA.00010b.r2.7CG0707860.1.CDS"/>
    </source>
</evidence>
<accession>A0ACD6A1S9</accession>
<dbReference type="Proteomes" id="UP001732700">
    <property type="component" value="Chromosome 7C"/>
</dbReference>
<protein>
    <submittedName>
        <fullName evidence="1">Uncharacterized protein</fullName>
    </submittedName>
</protein>
<proteinExistence type="predicted"/>
<reference evidence="1" key="2">
    <citation type="submission" date="2025-09" db="UniProtKB">
        <authorList>
            <consortium name="EnsemblPlants"/>
        </authorList>
    </citation>
    <scope>IDENTIFICATION</scope>
</reference>
<keyword evidence="2" id="KW-1185">Reference proteome</keyword>
<evidence type="ECO:0000313" key="2">
    <source>
        <dbReference type="Proteomes" id="UP001732700"/>
    </source>
</evidence>
<organism evidence="1 2">
    <name type="scientific">Avena sativa</name>
    <name type="common">Oat</name>
    <dbReference type="NCBI Taxonomy" id="4498"/>
    <lineage>
        <taxon>Eukaryota</taxon>
        <taxon>Viridiplantae</taxon>
        <taxon>Streptophyta</taxon>
        <taxon>Embryophyta</taxon>
        <taxon>Tracheophyta</taxon>
        <taxon>Spermatophyta</taxon>
        <taxon>Magnoliopsida</taxon>
        <taxon>Liliopsida</taxon>
        <taxon>Poales</taxon>
        <taxon>Poaceae</taxon>
        <taxon>BOP clade</taxon>
        <taxon>Pooideae</taxon>
        <taxon>Poodae</taxon>
        <taxon>Poeae</taxon>
        <taxon>Poeae Chloroplast Group 1 (Aveneae type)</taxon>
        <taxon>Aveninae</taxon>
        <taxon>Avena</taxon>
    </lineage>
</organism>
<name>A0ACD6A1S9_AVESA</name>
<reference evidence="1" key="1">
    <citation type="submission" date="2021-05" db="EMBL/GenBank/DDBJ databases">
        <authorList>
            <person name="Scholz U."/>
            <person name="Mascher M."/>
            <person name="Fiebig A."/>
        </authorList>
    </citation>
    <scope>NUCLEOTIDE SEQUENCE [LARGE SCALE GENOMIC DNA]</scope>
</reference>
<sequence>MSKLNLGLHTLVIYVIIIAHQIHGGGLHPTNRKEWYEQAFPSKNANDIVYFASHRTYSGSYFGLVATMDVYGHNISDGRIITTMWIHNMEGDRETDNAIWVGWQIDPQKYGDSRTHFFTMWTRDTYRTGCCDMDCPGFQLANGSKIAPGASTEPVSDVNGVRQKITIKVFREKSTGDWWIHYGFNSAPMAVGYYPAKLFDKLSRKATHIAIGSAVGGSPATPSPPMGSGFLPSHKAALITDISFIEEDGTTTPFDVVTDKLETRSRCYSISDIDGGKCSYGGPGGCST</sequence>
<dbReference type="EnsemblPlants" id="AVESA.00010b.r2.7CG0707860.1">
    <property type="protein sequence ID" value="AVESA.00010b.r2.7CG0707860.1.CDS"/>
    <property type="gene ID" value="AVESA.00010b.r2.7CG0707860"/>
</dbReference>